<dbReference type="EMBL" id="CP054257">
    <property type="protein sequence ID" value="QTQ11525.1"/>
    <property type="molecule type" value="Genomic_DNA"/>
</dbReference>
<evidence type="ECO:0000256" key="1">
    <source>
        <dbReference type="SAM" id="Phobius"/>
    </source>
</evidence>
<organism evidence="3 4">
    <name type="scientific">Treponema parvum</name>
    <dbReference type="NCBI Taxonomy" id="138851"/>
    <lineage>
        <taxon>Bacteria</taxon>
        <taxon>Pseudomonadati</taxon>
        <taxon>Spirochaetota</taxon>
        <taxon>Spirochaetia</taxon>
        <taxon>Spirochaetales</taxon>
        <taxon>Treponemataceae</taxon>
        <taxon>Treponema</taxon>
    </lineage>
</organism>
<reference evidence="3" key="2">
    <citation type="journal article" date="2021" name="Microbiol. Resour. Announc.">
        <title>Complete Genome Sequences of Three Human Oral Treponema parvum Isolates.</title>
        <authorList>
            <person name="Zeng H."/>
            <person name="Watt R.M."/>
        </authorList>
    </citation>
    <scope>NUCLEOTIDE SEQUENCE</scope>
    <source>
        <strain evidence="3">ATCC 700773</strain>
    </source>
</reference>
<evidence type="ECO:0000259" key="2">
    <source>
        <dbReference type="Pfam" id="PF07331"/>
    </source>
</evidence>
<feature type="transmembrane region" description="Helical" evidence="1">
    <location>
        <begin position="7"/>
        <end position="26"/>
    </location>
</feature>
<feature type="domain" description="DUF1468" evidence="2">
    <location>
        <begin position="11"/>
        <end position="143"/>
    </location>
</feature>
<dbReference type="RefSeq" id="WP_205074296.1">
    <property type="nucleotide sequence ID" value="NZ_CP054257.1"/>
</dbReference>
<keyword evidence="1" id="KW-0472">Membrane</keyword>
<keyword evidence="1" id="KW-0812">Transmembrane</keyword>
<feature type="transmembrane region" description="Helical" evidence="1">
    <location>
        <begin position="32"/>
        <end position="57"/>
    </location>
</feature>
<dbReference type="Pfam" id="PF07331">
    <property type="entry name" value="TctB"/>
    <property type="match status" value="1"/>
</dbReference>
<keyword evidence="1" id="KW-1133">Transmembrane helix</keyword>
<dbReference type="InterPro" id="IPR009936">
    <property type="entry name" value="DUF1468"/>
</dbReference>
<evidence type="ECO:0000313" key="4">
    <source>
        <dbReference type="Proteomes" id="UP000671995"/>
    </source>
</evidence>
<dbReference type="Proteomes" id="UP000671995">
    <property type="component" value="Chromosome"/>
</dbReference>
<proteinExistence type="predicted"/>
<feature type="transmembrane region" description="Helical" evidence="1">
    <location>
        <begin position="117"/>
        <end position="140"/>
    </location>
</feature>
<protein>
    <submittedName>
        <fullName evidence="3">Tripartite tricarboxylate transporter TctB family protein</fullName>
    </submittedName>
</protein>
<evidence type="ECO:0000313" key="3">
    <source>
        <dbReference type="EMBL" id="QTQ11525.1"/>
    </source>
</evidence>
<dbReference type="AlphaFoldDB" id="A0A975EYZ9"/>
<reference evidence="3" key="1">
    <citation type="submission" date="2020-05" db="EMBL/GenBank/DDBJ databases">
        <authorList>
            <person name="Zeng H."/>
            <person name="Chan Y.K."/>
            <person name="Watt R.M."/>
        </authorList>
    </citation>
    <scope>NUCLEOTIDE SEQUENCE</scope>
    <source>
        <strain evidence="3">ATCC 700773</strain>
    </source>
</reference>
<name>A0A975EYZ9_9SPIR</name>
<gene>
    <name evidence="3" type="ORF">HRI96_04485</name>
</gene>
<accession>A0A975EYZ9</accession>
<sequence length="148" mass="16989">MKKSDIILVAAVYAITAFFFVMVLQYPSDVRIYPIFIMVVLSVLTTMHLIECLVKFAREKKIENDMPLLFEHFKAKQFFTVFAMLFAYVVLINILGFYISSLLFIAGTLIFFKIKPLYIVITTAVFLVLIYGGFSTFLHVPLPRGLLL</sequence>
<feature type="transmembrane region" description="Helical" evidence="1">
    <location>
        <begin position="78"/>
        <end position="111"/>
    </location>
</feature>